<sequence>MASAKTGELMSASTIVQSTDSKAGQDLGALLFYSEFDDPVEWARVLKAELPSLDFRIYPDVGNPDEIRTVLAWQPFPGFFEPFNNLSLVINLGAGIDSLAERSDLPDVPISRLSDSGMMALMRSYVLFSVIRYARDFHEFETAKRLGEWRYIHPRALHRIKVGVLGLGHLGAAVASALADAGFDVRGWDQAEKQISGVTCYSGAEMASFLAEVEILVNMLPLTGSTRHLIGKAVFDALPRGAKFINASRGLVVDEPALVAALQSGQIGGATLDVFWTEPLPKHHPFWAMENVLVTPHLASITVPEAAARDVAESIRRVAAGSKPLHLTKPARGY</sequence>
<feature type="domain" description="D-isomer specific 2-hydroxyacid dehydrogenase NAD-binding" evidence="3">
    <location>
        <begin position="130"/>
        <end position="299"/>
    </location>
</feature>
<dbReference type="InterPro" id="IPR036291">
    <property type="entry name" value="NAD(P)-bd_dom_sf"/>
</dbReference>
<keyword evidence="5" id="KW-1185">Reference proteome</keyword>
<dbReference type="Proteomes" id="UP000577697">
    <property type="component" value="Unassembled WGS sequence"/>
</dbReference>
<evidence type="ECO:0000313" key="4">
    <source>
        <dbReference type="EMBL" id="MBB3709973.1"/>
    </source>
</evidence>
<dbReference type="PANTHER" id="PTHR43333:SF1">
    <property type="entry name" value="D-ISOMER SPECIFIC 2-HYDROXYACID DEHYDROGENASE NAD-BINDING DOMAIN-CONTAINING PROTEIN"/>
    <property type="match status" value="1"/>
</dbReference>
<accession>A0ABR6HHP9</accession>
<name>A0ABR6HHP9_AMIAI</name>
<dbReference type="PANTHER" id="PTHR43333">
    <property type="entry name" value="2-HACID_DH_C DOMAIN-CONTAINING PROTEIN"/>
    <property type="match status" value="1"/>
</dbReference>
<dbReference type="SUPFAM" id="SSF51735">
    <property type="entry name" value="NAD(P)-binding Rossmann-fold domains"/>
    <property type="match status" value="1"/>
</dbReference>
<comment type="caution">
    <text evidence="4">The sequence shown here is derived from an EMBL/GenBank/DDBJ whole genome shotgun (WGS) entry which is preliminary data.</text>
</comment>
<keyword evidence="1 4" id="KW-0560">Oxidoreductase</keyword>
<gene>
    <name evidence="4" type="ORF">FHS67_006333</name>
</gene>
<dbReference type="CDD" id="cd12164">
    <property type="entry name" value="GDH_like_2"/>
    <property type="match status" value="1"/>
</dbReference>
<reference evidence="4 5" key="1">
    <citation type="submission" date="2020-08" db="EMBL/GenBank/DDBJ databases">
        <title>Genomic Encyclopedia of Type Strains, Phase IV (KMG-IV): sequencing the most valuable type-strain genomes for metagenomic binning, comparative biology and taxonomic classification.</title>
        <authorList>
            <person name="Goeker M."/>
        </authorList>
    </citation>
    <scope>NUCLEOTIDE SEQUENCE [LARGE SCALE GENOMIC DNA]</scope>
    <source>
        <strain evidence="4 5">DSM 10368</strain>
    </source>
</reference>
<organism evidence="4 5">
    <name type="scientific">Aminobacter aminovorans</name>
    <name type="common">Chelatobacter heintzii</name>
    <dbReference type="NCBI Taxonomy" id="83263"/>
    <lineage>
        <taxon>Bacteria</taxon>
        <taxon>Pseudomonadati</taxon>
        <taxon>Pseudomonadota</taxon>
        <taxon>Alphaproteobacteria</taxon>
        <taxon>Hyphomicrobiales</taxon>
        <taxon>Phyllobacteriaceae</taxon>
        <taxon>Aminobacter</taxon>
    </lineage>
</organism>
<evidence type="ECO:0000313" key="5">
    <source>
        <dbReference type="Proteomes" id="UP000577697"/>
    </source>
</evidence>
<evidence type="ECO:0000256" key="1">
    <source>
        <dbReference type="ARBA" id="ARBA00023002"/>
    </source>
</evidence>
<dbReference type="GO" id="GO:0030267">
    <property type="term" value="F:glyoxylate reductase (NADPH) activity"/>
    <property type="evidence" value="ECO:0007669"/>
    <property type="project" value="UniProtKB-EC"/>
</dbReference>
<proteinExistence type="predicted"/>
<keyword evidence="2" id="KW-0520">NAD</keyword>
<dbReference type="GO" id="GO:0016618">
    <property type="term" value="F:hydroxypyruvate reductase [NAD(P)H] activity"/>
    <property type="evidence" value="ECO:0007669"/>
    <property type="project" value="UniProtKB-EC"/>
</dbReference>
<evidence type="ECO:0000256" key="2">
    <source>
        <dbReference type="ARBA" id="ARBA00023027"/>
    </source>
</evidence>
<dbReference type="EC" id="1.1.1.81" evidence="4"/>
<dbReference type="Gene3D" id="3.40.50.720">
    <property type="entry name" value="NAD(P)-binding Rossmann-like Domain"/>
    <property type="match status" value="2"/>
</dbReference>
<dbReference type="RefSeq" id="WP_246670921.1">
    <property type="nucleotide sequence ID" value="NZ_CP015005.1"/>
</dbReference>
<dbReference type="EC" id="1.1.1.79" evidence="4"/>
<evidence type="ECO:0000259" key="3">
    <source>
        <dbReference type="Pfam" id="PF02826"/>
    </source>
</evidence>
<dbReference type="EMBL" id="JACICB010000039">
    <property type="protein sequence ID" value="MBB3709973.1"/>
    <property type="molecule type" value="Genomic_DNA"/>
</dbReference>
<protein>
    <submittedName>
        <fullName evidence="4">Glyoxylate/hydroxypyruvate reductase A</fullName>
        <ecNumber evidence="4">1.1.1.79</ecNumber>
        <ecNumber evidence="4">1.1.1.81</ecNumber>
    </submittedName>
</protein>
<dbReference type="Pfam" id="PF02826">
    <property type="entry name" value="2-Hacid_dh_C"/>
    <property type="match status" value="1"/>
</dbReference>
<dbReference type="InterPro" id="IPR006140">
    <property type="entry name" value="D-isomer_DH_NAD-bd"/>
</dbReference>